<accession>A0A4T2BTA0</accession>
<reference evidence="2 3" key="1">
    <citation type="journal article" date="2019" name="Microorganisms">
        <title>Systematic Affiliation and Genome Analysis of Subtercola vilae DB165(T) with Particular Emphasis on Cold Adaptation of an Isolate from a High-Altitude Cold Volcano Lake.</title>
        <authorList>
            <person name="Villalobos A.S."/>
            <person name="Wiese J."/>
            <person name="Imhoff J.F."/>
            <person name="Dorador C."/>
            <person name="Keller A."/>
            <person name="Hentschel U."/>
        </authorList>
    </citation>
    <scope>NUCLEOTIDE SEQUENCE [LARGE SCALE GENOMIC DNA]</scope>
    <source>
        <strain evidence="2 3">DB165</strain>
    </source>
</reference>
<keyword evidence="1" id="KW-0812">Transmembrane</keyword>
<evidence type="ECO:0008006" key="4">
    <source>
        <dbReference type="Google" id="ProtNLM"/>
    </source>
</evidence>
<evidence type="ECO:0000256" key="1">
    <source>
        <dbReference type="SAM" id="Phobius"/>
    </source>
</evidence>
<keyword evidence="1" id="KW-0472">Membrane</keyword>
<dbReference type="OrthoDB" id="3177121at2"/>
<proteinExistence type="predicted"/>
<dbReference type="RefSeq" id="WP_136642511.1">
    <property type="nucleotide sequence ID" value="NZ_QYRT01000022.1"/>
</dbReference>
<dbReference type="EMBL" id="QYRT01000022">
    <property type="protein sequence ID" value="TIH34983.1"/>
    <property type="molecule type" value="Genomic_DNA"/>
</dbReference>
<evidence type="ECO:0000313" key="2">
    <source>
        <dbReference type="EMBL" id="TIH34983.1"/>
    </source>
</evidence>
<name>A0A4T2BTA0_9MICO</name>
<evidence type="ECO:0000313" key="3">
    <source>
        <dbReference type="Proteomes" id="UP000306192"/>
    </source>
</evidence>
<dbReference type="Proteomes" id="UP000306192">
    <property type="component" value="Unassembled WGS sequence"/>
</dbReference>
<sequence>MNILKQTTALNAWIATKITTGVGTMACAYAFAVLAFLGLPSAIASGQAIGWVSSQFLQLVLLSVIMVGQRVQGAKTEARDEETHAAVIAMHKETQEIIADLTKVVSS</sequence>
<feature type="transmembrane region" description="Helical" evidence="1">
    <location>
        <begin position="48"/>
        <end position="67"/>
    </location>
</feature>
<dbReference type="AlphaFoldDB" id="A0A4T2BTA0"/>
<keyword evidence="3" id="KW-1185">Reference proteome</keyword>
<keyword evidence="1" id="KW-1133">Transmembrane helix</keyword>
<organism evidence="2 3">
    <name type="scientific">Subtercola vilae</name>
    <dbReference type="NCBI Taxonomy" id="2056433"/>
    <lineage>
        <taxon>Bacteria</taxon>
        <taxon>Bacillati</taxon>
        <taxon>Actinomycetota</taxon>
        <taxon>Actinomycetes</taxon>
        <taxon>Micrococcales</taxon>
        <taxon>Microbacteriaceae</taxon>
        <taxon>Subtercola</taxon>
    </lineage>
</organism>
<feature type="transmembrane region" description="Helical" evidence="1">
    <location>
        <begin position="12"/>
        <end position="36"/>
    </location>
</feature>
<comment type="caution">
    <text evidence="2">The sequence shown here is derived from an EMBL/GenBank/DDBJ whole genome shotgun (WGS) entry which is preliminary data.</text>
</comment>
<gene>
    <name evidence="2" type="ORF">D4765_11865</name>
</gene>
<protein>
    <recommendedName>
        <fullName evidence="4">YiaAB two helix domain-containing protein</fullName>
    </recommendedName>
</protein>